<comment type="subcellular location">
    <subcellularLocation>
        <location evidence="1">Membrane</location>
        <topology evidence="1">Multi-pass membrane protein</topology>
    </subcellularLocation>
</comment>
<dbReference type="EMBL" id="UINC01006467">
    <property type="protein sequence ID" value="SVA27701.1"/>
    <property type="molecule type" value="Genomic_DNA"/>
</dbReference>
<protein>
    <recommendedName>
        <fullName evidence="9">Cytochrome oxidase subunit II copper A binding domain-containing protein</fullName>
    </recommendedName>
</protein>
<dbReference type="PROSITE" id="PS50857">
    <property type="entry name" value="COX2_CUA"/>
    <property type="match status" value="1"/>
</dbReference>
<keyword evidence="7 8" id="KW-0472">Membrane</keyword>
<proteinExistence type="inferred from homology"/>
<comment type="similarity">
    <text evidence="2">Belongs to the cytochrome c oxidase subunit 2 family.</text>
</comment>
<evidence type="ECO:0000256" key="2">
    <source>
        <dbReference type="ARBA" id="ARBA00007866"/>
    </source>
</evidence>
<sequence length="267" mass="30084">MQELLNRWMPIDASAHGARLDALNTWMHWLMAILFVGWGIYFIYVLFRFRAKANPKASYEGAHGHFSKYVEGGVVLVEIILLVGFAIPAWGAWVDIPEDGDIFEVRIVAQQFAWSVHYPGPDGVFGRTDINLVDDAIGNNIGLDRNDPAAKDDVFSLNNLYLPVDREIVVYLTTKDVIHSFSLPQMRVKQDAIPGMMIPVHFRAVQTTPLEGRAPECDANKTCWEIACAQLCGITHYNMRGFYQILPQSEFDAWMADQQASLGNPRP</sequence>
<evidence type="ECO:0000256" key="7">
    <source>
        <dbReference type="ARBA" id="ARBA00023136"/>
    </source>
</evidence>
<evidence type="ECO:0000256" key="5">
    <source>
        <dbReference type="ARBA" id="ARBA00022982"/>
    </source>
</evidence>
<reference evidence="10" key="1">
    <citation type="submission" date="2018-05" db="EMBL/GenBank/DDBJ databases">
        <authorList>
            <person name="Lanie J.A."/>
            <person name="Ng W.-L."/>
            <person name="Kazmierczak K.M."/>
            <person name="Andrzejewski T.M."/>
            <person name="Davidsen T.M."/>
            <person name="Wayne K.J."/>
            <person name="Tettelin H."/>
            <person name="Glass J.I."/>
            <person name="Rusch D."/>
            <person name="Podicherti R."/>
            <person name="Tsui H.-C.T."/>
            <person name="Winkler M.E."/>
        </authorList>
    </citation>
    <scope>NUCLEOTIDE SEQUENCE</scope>
</reference>
<evidence type="ECO:0000259" key="9">
    <source>
        <dbReference type="PROSITE" id="PS50857"/>
    </source>
</evidence>
<dbReference type="SUPFAM" id="SSF49503">
    <property type="entry name" value="Cupredoxins"/>
    <property type="match status" value="1"/>
</dbReference>
<dbReference type="InterPro" id="IPR036257">
    <property type="entry name" value="Cyt_c_oxidase_su2_TM_sf"/>
</dbReference>
<keyword evidence="4 8" id="KW-0812">Transmembrane</keyword>
<dbReference type="Pfam" id="PF00116">
    <property type="entry name" value="COX2"/>
    <property type="match status" value="1"/>
</dbReference>
<dbReference type="PANTHER" id="PTHR22888:SF9">
    <property type="entry name" value="CYTOCHROME C OXIDASE SUBUNIT 2"/>
    <property type="match status" value="1"/>
</dbReference>
<dbReference type="AlphaFoldDB" id="A0A381UJ18"/>
<evidence type="ECO:0000256" key="6">
    <source>
        <dbReference type="ARBA" id="ARBA00022989"/>
    </source>
</evidence>
<evidence type="ECO:0000256" key="1">
    <source>
        <dbReference type="ARBA" id="ARBA00004141"/>
    </source>
</evidence>
<dbReference type="SUPFAM" id="SSF81464">
    <property type="entry name" value="Cytochrome c oxidase subunit II-like, transmembrane region"/>
    <property type="match status" value="1"/>
</dbReference>
<evidence type="ECO:0000256" key="3">
    <source>
        <dbReference type="ARBA" id="ARBA00022448"/>
    </source>
</evidence>
<feature type="transmembrane region" description="Helical" evidence="8">
    <location>
        <begin position="68"/>
        <end position="93"/>
    </location>
</feature>
<dbReference type="GO" id="GO:0016020">
    <property type="term" value="C:membrane"/>
    <property type="evidence" value="ECO:0007669"/>
    <property type="project" value="UniProtKB-SubCell"/>
</dbReference>
<dbReference type="InterPro" id="IPR002429">
    <property type="entry name" value="CcO_II-like_C"/>
</dbReference>
<keyword evidence="3" id="KW-0813">Transport</keyword>
<dbReference type="InterPro" id="IPR045187">
    <property type="entry name" value="CcO_II"/>
</dbReference>
<accession>A0A381UJ18</accession>
<dbReference type="PANTHER" id="PTHR22888">
    <property type="entry name" value="CYTOCHROME C OXIDASE, SUBUNIT II"/>
    <property type="match status" value="1"/>
</dbReference>
<feature type="domain" description="Cytochrome oxidase subunit II copper A binding" evidence="9">
    <location>
        <begin position="100"/>
        <end position="257"/>
    </location>
</feature>
<evidence type="ECO:0000256" key="4">
    <source>
        <dbReference type="ARBA" id="ARBA00022692"/>
    </source>
</evidence>
<dbReference type="Gene3D" id="1.10.287.90">
    <property type="match status" value="1"/>
</dbReference>
<dbReference type="GO" id="GO:0004129">
    <property type="term" value="F:cytochrome-c oxidase activity"/>
    <property type="evidence" value="ECO:0007669"/>
    <property type="project" value="InterPro"/>
</dbReference>
<dbReference type="Gene3D" id="2.60.40.420">
    <property type="entry name" value="Cupredoxins - blue copper proteins"/>
    <property type="match status" value="1"/>
</dbReference>
<evidence type="ECO:0000313" key="10">
    <source>
        <dbReference type="EMBL" id="SVA27701.1"/>
    </source>
</evidence>
<keyword evidence="5" id="KW-0249">Electron transport</keyword>
<feature type="transmembrane region" description="Helical" evidence="8">
    <location>
        <begin position="26"/>
        <end position="47"/>
    </location>
</feature>
<name>A0A381UJ18_9ZZZZ</name>
<keyword evidence="6 8" id="KW-1133">Transmembrane helix</keyword>
<dbReference type="InterPro" id="IPR008972">
    <property type="entry name" value="Cupredoxin"/>
</dbReference>
<dbReference type="GO" id="GO:0042773">
    <property type="term" value="P:ATP synthesis coupled electron transport"/>
    <property type="evidence" value="ECO:0007669"/>
    <property type="project" value="TreeGrafter"/>
</dbReference>
<organism evidence="10">
    <name type="scientific">marine metagenome</name>
    <dbReference type="NCBI Taxonomy" id="408172"/>
    <lineage>
        <taxon>unclassified sequences</taxon>
        <taxon>metagenomes</taxon>
        <taxon>ecological metagenomes</taxon>
    </lineage>
</organism>
<dbReference type="GO" id="GO:0005507">
    <property type="term" value="F:copper ion binding"/>
    <property type="evidence" value="ECO:0007669"/>
    <property type="project" value="InterPro"/>
</dbReference>
<evidence type="ECO:0000256" key="8">
    <source>
        <dbReference type="SAM" id="Phobius"/>
    </source>
</evidence>
<gene>
    <name evidence="10" type="ORF">METZ01_LOCUS80555</name>
</gene>